<protein>
    <submittedName>
        <fullName evidence="5">HAD family phosphatase</fullName>
    </submittedName>
</protein>
<gene>
    <name evidence="5" type="ORF">F6J89_29860</name>
</gene>
<dbReference type="InterPro" id="IPR023214">
    <property type="entry name" value="HAD_sf"/>
</dbReference>
<comment type="similarity">
    <text evidence="2">Belongs to the HAD-like hydrolase superfamily. CbbY/CbbZ/Gph/YieH family.</text>
</comment>
<keyword evidence="3" id="KW-0479">Metal-binding</keyword>
<proteinExistence type="inferred from homology"/>
<dbReference type="SFLD" id="SFLDG01129">
    <property type="entry name" value="C1.5:_HAD__Beta-PGM__Phosphata"/>
    <property type="match status" value="1"/>
</dbReference>
<keyword evidence="4" id="KW-0460">Magnesium</keyword>
<organism evidence="5">
    <name type="scientific">Symploca sp. SIO1C4</name>
    <dbReference type="NCBI Taxonomy" id="2607765"/>
    <lineage>
        <taxon>Bacteria</taxon>
        <taxon>Bacillati</taxon>
        <taxon>Cyanobacteriota</taxon>
        <taxon>Cyanophyceae</taxon>
        <taxon>Coleofasciculales</taxon>
        <taxon>Coleofasciculaceae</taxon>
        <taxon>Symploca</taxon>
    </lineage>
</organism>
<dbReference type="EMBL" id="JAAHFQ010000908">
    <property type="protein sequence ID" value="NER31706.1"/>
    <property type="molecule type" value="Genomic_DNA"/>
</dbReference>
<dbReference type="SUPFAM" id="SSF56784">
    <property type="entry name" value="HAD-like"/>
    <property type="match status" value="1"/>
</dbReference>
<dbReference type="InterPro" id="IPR041492">
    <property type="entry name" value="HAD_2"/>
</dbReference>
<dbReference type="Gene3D" id="3.40.50.1000">
    <property type="entry name" value="HAD superfamily/HAD-like"/>
    <property type="match status" value="1"/>
</dbReference>
<dbReference type="CDD" id="cd07505">
    <property type="entry name" value="HAD_BPGM-like"/>
    <property type="match status" value="1"/>
</dbReference>
<dbReference type="AlphaFoldDB" id="A0A6B3NDX5"/>
<reference evidence="5" key="1">
    <citation type="submission" date="2019-11" db="EMBL/GenBank/DDBJ databases">
        <title>Genomic insights into an expanded diversity of filamentous marine cyanobacteria reveals the extraordinary biosynthetic potential of Moorea and Okeania.</title>
        <authorList>
            <person name="Ferreira Leao T."/>
            <person name="Wang M."/>
            <person name="Moss N."/>
            <person name="Da Silva R."/>
            <person name="Sanders J."/>
            <person name="Nurk S."/>
            <person name="Gurevich A."/>
            <person name="Humphrey G."/>
            <person name="Reher R."/>
            <person name="Zhu Q."/>
            <person name="Belda-Ferre P."/>
            <person name="Glukhov E."/>
            <person name="Rex R."/>
            <person name="Dorrestein P.C."/>
            <person name="Knight R."/>
            <person name="Pevzner P."/>
            <person name="Gerwick W.H."/>
            <person name="Gerwick L."/>
        </authorList>
    </citation>
    <scope>NUCLEOTIDE SEQUENCE</scope>
    <source>
        <strain evidence="5">SIO1C4</strain>
    </source>
</reference>
<dbReference type="InterPro" id="IPR023198">
    <property type="entry name" value="PGP-like_dom2"/>
</dbReference>
<sequence length="246" mass="28159">MTLKAVLFDFNGVIIKDEAIHQQLIEEIIIAENLRPCPDEYREVCLGRSDNACLQDLLKRRGRFVKENYLSELIARKTQAYQRQLETMEELPLYQGLEDLIDKIRLAQLPMGIVSGALHHEIELVLERLKLAQYFTVIVSGDDLNASKPEPDGYLLAVERLNQRYPQLQVQTSECLAIEDTFAGITAANRAGMQVVGVAHTYPFHMLHRRANWSIDYLYELELERVQQVYARQASQKASGEVISNK</sequence>
<dbReference type="InterPro" id="IPR036412">
    <property type="entry name" value="HAD-like_sf"/>
</dbReference>
<dbReference type="PANTHER" id="PTHR46193">
    <property type="entry name" value="6-PHOSPHOGLUCONATE PHOSPHATASE"/>
    <property type="match status" value="1"/>
</dbReference>
<dbReference type="GO" id="GO:0003824">
    <property type="term" value="F:catalytic activity"/>
    <property type="evidence" value="ECO:0007669"/>
    <property type="project" value="UniProtKB-ARBA"/>
</dbReference>
<dbReference type="InterPro" id="IPR006439">
    <property type="entry name" value="HAD-SF_hydro_IA"/>
</dbReference>
<dbReference type="SFLD" id="SFLDS00003">
    <property type="entry name" value="Haloacid_Dehalogenase"/>
    <property type="match status" value="1"/>
</dbReference>
<accession>A0A6B3NDX5</accession>
<dbReference type="GO" id="GO:0046872">
    <property type="term" value="F:metal ion binding"/>
    <property type="evidence" value="ECO:0007669"/>
    <property type="project" value="UniProtKB-KW"/>
</dbReference>
<dbReference type="InterPro" id="IPR051600">
    <property type="entry name" value="Beta-PGM-like"/>
</dbReference>
<dbReference type="NCBIfam" id="TIGR01549">
    <property type="entry name" value="HAD-SF-IA-v1"/>
    <property type="match status" value="1"/>
</dbReference>
<evidence type="ECO:0000256" key="3">
    <source>
        <dbReference type="ARBA" id="ARBA00022723"/>
    </source>
</evidence>
<evidence type="ECO:0000256" key="4">
    <source>
        <dbReference type="ARBA" id="ARBA00022842"/>
    </source>
</evidence>
<evidence type="ECO:0000256" key="1">
    <source>
        <dbReference type="ARBA" id="ARBA00001946"/>
    </source>
</evidence>
<dbReference type="PANTHER" id="PTHR46193:SF21">
    <property type="entry name" value="SLL1138 PROTEIN"/>
    <property type="match status" value="1"/>
</dbReference>
<dbReference type="PRINTS" id="PR00413">
    <property type="entry name" value="HADHALOGNASE"/>
</dbReference>
<comment type="cofactor">
    <cofactor evidence="1">
        <name>Mg(2+)</name>
        <dbReference type="ChEBI" id="CHEBI:18420"/>
    </cofactor>
</comment>
<name>A0A6B3NDX5_9CYAN</name>
<dbReference type="Pfam" id="PF13419">
    <property type="entry name" value="HAD_2"/>
    <property type="match status" value="1"/>
</dbReference>
<dbReference type="Gene3D" id="1.10.150.240">
    <property type="entry name" value="Putative phosphatase, domain 2"/>
    <property type="match status" value="1"/>
</dbReference>
<evidence type="ECO:0000256" key="2">
    <source>
        <dbReference type="ARBA" id="ARBA00006171"/>
    </source>
</evidence>
<dbReference type="NCBIfam" id="TIGR01509">
    <property type="entry name" value="HAD-SF-IA-v3"/>
    <property type="match status" value="1"/>
</dbReference>
<evidence type="ECO:0000313" key="5">
    <source>
        <dbReference type="EMBL" id="NER31706.1"/>
    </source>
</evidence>
<comment type="caution">
    <text evidence="5">The sequence shown here is derived from an EMBL/GenBank/DDBJ whole genome shotgun (WGS) entry which is preliminary data.</text>
</comment>